<dbReference type="GO" id="GO:0003677">
    <property type="term" value="F:DNA binding"/>
    <property type="evidence" value="ECO:0007669"/>
    <property type="project" value="UniProtKB-KW"/>
</dbReference>
<dbReference type="InterPro" id="IPR009057">
    <property type="entry name" value="Homeodomain-like_sf"/>
</dbReference>
<dbReference type="AlphaFoldDB" id="A0A917DJL5"/>
<dbReference type="CDD" id="cd05013">
    <property type="entry name" value="SIS_RpiR"/>
    <property type="match status" value="1"/>
</dbReference>
<accession>A0A917DJL5</accession>
<reference evidence="6" key="1">
    <citation type="journal article" date="2014" name="Int. J. Syst. Evol. Microbiol.">
        <title>Complete genome sequence of Corynebacterium casei LMG S-19264T (=DSM 44701T), isolated from a smear-ripened cheese.</title>
        <authorList>
            <consortium name="US DOE Joint Genome Institute (JGI-PGF)"/>
            <person name="Walter F."/>
            <person name="Albersmeier A."/>
            <person name="Kalinowski J."/>
            <person name="Ruckert C."/>
        </authorList>
    </citation>
    <scope>NUCLEOTIDE SEQUENCE</scope>
    <source>
        <strain evidence="6">CGMCC 1.15152</strain>
    </source>
</reference>
<evidence type="ECO:0000256" key="1">
    <source>
        <dbReference type="ARBA" id="ARBA00023015"/>
    </source>
</evidence>
<keyword evidence="3" id="KW-0804">Transcription</keyword>
<reference evidence="6" key="2">
    <citation type="submission" date="2020-09" db="EMBL/GenBank/DDBJ databases">
        <authorList>
            <person name="Sun Q."/>
            <person name="Zhou Y."/>
        </authorList>
    </citation>
    <scope>NUCLEOTIDE SEQUENCE</scope>
    <source>
        <strain evidence="6">CGMCC 1.15152</strain>
    </source>
</reference>
<evidence type="ECO:0000256" key="2">
    <source>
        <dbReference type="ARBA" id="ARBA00023125"/>
    </source>
</evidence>
<feature type="domain" description="HTH rpiR-type" evidence="4">
    <location>
        <begin position="9"/>
        <end position="85"/>
    </location>
</feature>
<dbReference type="GO" id="GO:0003700">
    <property type="term" value="F:DNA-binding transcription factor activity"/>
    <property type="evidence" value="ECO:0007669"/>
    <property type="project" value="InterPro"/>
</dbReference>
<name>A0A917DJL5_9MICO</name>
<evidence type="ECO:0000256" key="3">
    <source>
        <dbReference type="ARBA" id="ARBA00023163"/>
    </source>
</evidence>
<dbReference type="Proteomes" id="UP000633205">
    <property type="component" value="Unassembled WGS sequence"/>
</dbReference>
<dbReference type="InterPro" id="IPR047640">
    <property type="entry name" value="RpiR-like"/>
</dbReference>
<dbReference type="PANTHER" id="PTHR30514">
    <property type="entry name" value="GLUCOKINASE"/>
    <property type="match status" value="1"/>
</dbReference>
<keyword evidence="1" id="KW-0805">Transcription regulation</keyword>
<organism evidence="6 7">
    <name type="scientific">Microbacterium faecale</name>
    <dbReference type="NCBI Taxonomy" id="1804630"/>
    <lineage>
        <taxon>Bacteria</taxon>
        <taxon>Bacillati</taxon>
        <taxon>Actinomycetota</taxon>
        <taxon>Actinomycetes</taxon>
        <taxon>Micrococcales</taxon>
        <taxon>Microbacteriaceae</taxon>
        <taxon>Microbacterium</taxon>
    </lineage>
</organism>
<dbReference type="InterPro" id="IPR000281">
    <property type="entry name" value="HTH_RpiR"/>
</dbReference>
<dbReference type="GO" id="GO:1901135">
    <property type="term" value="P:carbohydrate derivative metabolic process"/>
    <property type="evidence" value="ECO:0007669"/>
    <property type="project" value="InterPro"/>
</dbReference>
<dbReference type="RefSeq" id="WP_229731219.1">
    <property type="nucleotide sequence ID" value="NZ_BMHO01000002.1"/>
</dbReference>
<dbReference type="InterPro" id="IPR035472">
    <property type="entry name" value="RpiR-like_SIS"/>
</dbReference>
<evidence type="ECO:0000259" key="5">
    <source>
        <dbReference type="PROSITE" id="PS51464"/>
    </source>
</evidence>
<gene>
    <name evidence="6" type="ORF">GCM10010915_28000</name>
</gene>
<feature type="domain" description="SIS" evidence="5">
    <location>
        <begin position="126"/>
        <end position="267"/>
    </location>
</feature>
<evidence type="ECO:0000313" key="6">
    <source>
        <dbReference type="EMBL" id="GGD45153.1"/>
    </source>
</evidence>
<dbReference type="GO" id="GO:0097367">
    <property type="term" value="F:carbohydrate derivative binding"/>
    <property type="evidence" value="ECO:0007669"/>
    <property type="project" value="InterPro"/>
</dbReference>
<keyword evidence="7" id="KW-1185">Reference proteome</keyword>
<dbReference type="PROSITE" id="PS51071">
    <property type="entry name" value="HTH_RPIR"/>
    <property type="match status" value="1"/>
</dbReference>
<comment type="caution">
    <text evidence="6">The sequence shown here is derived from an EMBL/GenBank/DDBJ whole genome shotgun (WGS) entry which is preliminary data.</text>
</comment>
<evidence type="ECO:0000259" key="4">
    <source>
        <dbReference type="PROSITE" id="PS51071"/>
    </source>
</evidence>
<dbReference type="SUPFAM" id="SSF53697">
    <property type="entry name" value="SIS domain"/>
    <property type="match status" value="1"/>
</dbReference>
<dbReference type="InterPro" id="IPR046348">
    <property type="entry name" value="SIS_dom_sf"/>
</dbReference>
<proteinExistence type="predicted"/>
<dbReference type="InterPro" id="IPR036388">
    <property type="entry name" value="WH-like_DNA-bd_sf"/>
</dbReference>
<sequence>MGWSGADDAPATARIRALAPSMHAGERRVAEAIAADLATTVESTAQDLADAVGVGRATVVRTAQTLGYDGYPQLRVAVTRELALATPAHAPEDPSLLGRLRRSVSHFASRLDHTVSGLTEEALASVVAALDAAPRVLVVANGLSSPLGLDLHLRLTAAGRPAEFIHDSLAQRIAARQMTPADVCVVISGSGASDATLAVMRAAGDSGAHVIAVTSFARSAVAEKADTALIVPPVGESFRDELLHTSRAALMLITEALVDAVVTHRGRRGVAARDAMLREVESAIRESER</sequence>
<dbReference type="PROSITE" id="PS51464">
    <property type="entry name" value="SIS"/>
    <property type="match status" value="1"/>
</dbReference>
<dbReference type="PANTHER" id="PTHR30514:SF1">
    <property type="entry name" value="HTH-TYPE TRANSCRIPTIONAL REGULATOR HEXR-RELATED"/>
    <property type="match status" value="1"/>
</dbReference>
<dbReference type="Gene3D" id="1.10.10.10">
    <property type="entry name" value="Winged helix-like DNA-binding domain superfamily/Winged helix DNA-binding domain"/>
    <property type="match status" value="1"/>
</dbReference>
<dbReference type="Pfam" id="PF01418">
    <property type="entry name" value="HTH_6"/>
    <property type="match status" value="1"/>
</dbReference>
<protein>
    <submittedName>
        <fullName evidence="6">Transcriptional regulator</fullName>
    </submittedName>
</protein>
<dbReference type="Gene3D" id="3.40.50.10490">
    <property type="entry name" value="Glucose-6-phosphate isomerase like protein, domain 1"/>
    <property type="match status" value="1"/>
</dbReference>
<evidence type="ECO:0000313" key="7">
    <source>
        <dbReference type="Proteomes" id="UP000633205"/>
    </source>
</evidence>
<dbReference type="EMBL" id="BMHO01000002">
    <property type="protein sequence ID" value="GGD45153.1"/>
    <property type="molecule type" value="Genomic_DNA"/>
</dbReference>
<dbReference type="InterPro" id="IPR001347">
    <property type="entry name" value="SIS_dom"/>
</dbReference>
<dbReference type="SUPFAM" id="SSF46689">
    <property type="entry name" value="Homeodomain-like"/>
    <property type="match status" value="1"/>
</dbReference>
<keyword evidence="2" id="KW-0238">DNA-binding</keyword>
<dbReference type="Pfam" id="PF01380">
    <property type="entry name" value="SIS"/>
    <property type="match status" value="1"/>
</dbReference>